<dbReference type="EMBL" id="BMAV01027359">
    <property type="protein sequence ID" value="GFS58673.1"/>
    <property type="molecule type" value="Genomic_DNA"/>
</dbReference>
<dbReference type="AlphaFoldDB" id="A0A8X6IUP4"/>
<organism evidence="1 3">
    <name type="scientific">Trichonephila inaurata madagascariensis</name>
    <dbReference type="NCBI Taxonomy" id="2747483"/>
    <lineage>
        <taxon>Eukaryota</taxon>
        <taxon>Metazoa</taxon>
        <taxon>Ecdysozoa</taxon>
        <taxon>Arthropoda</taxon>
        <taxon>Chelicerata</taxon>
        <taxon>Arachnida</taxon>
        <taxon>Araneae</taxon>
        <taxon>Araneomorphae</taxon>
        <taxon>Entelegynae</taxon>
        <taxon>Araneoidea</taxon>
        <taxon>Nephilidae</taxon>
        <taxon>Trichonephila</taxon>
        <taxon>Trichonephila inaurata</taxon>
    </lineage>
</organism>
<sequence>MIDYRLKLGNKNAIPFSLLRVVVSKSGGNLFPSSVDDEDGEFQFISGFSLPSPLDEKTTFVTAEEKRDWIIIQRRELAACFNKGDAEARVAFWDSTLSERKVLAMLLFLVKRRYNLKISAVEFSFSSRPVTFNNENFYEIRKDTDGT</sequence>
<gene>
    <name evidence="2" type="ORF">TNIN_193071</name>
    <name evidence="1" type="ORF">TNIN_354291</name>
</gene>
<protein>
    <submittedName>
        <fullName evidence="1">Uncharacterized protein</fullName>
    </submittedName>
</protein>
<reference evidence="1" key="1">
    <citation type="submission" date="2020-08" db="EMBL/GenBank/DDBJ databases">
        <title>Multicomponent nature underlies the extraordinary mechanical properties of spider dragline silk.</title>
        <authorList>
            <person name="Kono N."/>
            <person name="Nakamura H."/>
            <person name="Mori M."/>
            <person name="Yoshida Y."/>
            <person name="Ohtoshi R."/>
            <person name="Malay A.D."/>
            <person name="Moran D.A.P."/>
            <person name="Tomita M."/>
            <person name="Numata K."/>
            <person name="Arakawa K."/>
        </authorList>
    </citation>
    <scope>NUCLEOTIDE SEQUENCE</scope>
</reference>
<name>A0A8X6IUP4_9ARAC</name>
<evidence type="ECO:0000313" key="1">
    <source>
        <dbReference type="EMBL" id="GFS58673.1"/>
    </source>
</evidence>
<keyword evidence="3" id="KW-1185">Reference proteome</keyword>
<accession>A0A8X6IUP4</accession>
<evidence type="ECO:0000313" key="2">
    <source>
        <dbReference type="EMBL" id="GFY71169.1"/>
    </source>
</evidence>
<evidence type="ECO:0000313" key="3">
    <source>
        <dbReference type="Proteomes" id="UP000886998"/>
    </source>
</evidence>
<comment type="caution">
    <text evidence="1">The sequence shown here is derived from an EMBL/GenBank/DDBJ whole genome shotgun (WGS) entry which is preliminary data.</text>
</comment>
<dbReference type="EMBL" id="BMAV01018652">
    <property type="protein sequence ID" value="GFY71169.1"/>
    <property type="molecule type" value="Genomic_DNA"/>
</dbReference>
<dbReference type="Proteomes" id="UP000886998">
    <property type="component" value="Unassembled WGS sequence"/>
</dbReference>
<proteinExistence type="predicted"/>